<reference evidence="3" key="2">
    <citation type="submission" date="2023-06" db="EMBL/GenBank/DDBJ databases">
        <title>Identification and characterization of horizontal gene transfer across gut microbiota members of farm animals based on homology search.</title>
        <authorList>
            <person name="Zeman M."/>
            <person name="Kubasova T."/>
            <person name="Jahodarova E."/>
            <person name="Nykrynova M."/>
            <person name="Rychlik I."/>
        </authorList>
    </citation>
    <scope>NUCLEOTIDE SEQUENCE [LARGE SCALE GENOMIC DNA]</scope>
    <source>
        <strain evidence="3">105_WCHN</strain>
    </source>
</reference>
<keyword evidence="1" id="KW-0812">Transmembrane</keyword>
<protein>
    <submittedName>
        <fullName evidence="2">DUF1700 domain-containing protein</fullName>
    </submittedName>
</protein>
<evidence type="ECO:0000313" key="3">
    <source>
        <dbReference type="Proteomes" id="UP001529423"/>
    </source>
</evidence>
<dbReference type="Pfam" id="PF22564">
    <property type="entry name" value="HAAS"/>
    <property type="match status" value="1"/>
</dbReference>
<name>A0ABT7VKC5_9LACO</name>
<evidence type="ECO:0000256" key="1">
    <source>
        <dbReference type="SAM" id="Phobius"/>
    </source>
</evidence>
<sequence>MTAREQYIQQLTDQLASLSSKERANAVEFYNEYIEDAGFTTVKEIVDQLGSPEQLSHEIITKTSGDQSVLADSPLNQENNRRLKKVLYATLVVVLAMILIPLAIELIGIAIGIIGAVLGIGIAAFGTAASLFTSDLWAAIFYLGGGIILLGILIIVIVLVIWAGKWLVGGCKQLVHYLKLKFKEVA</sequence>
<keyword evidence="1" id="KW-1133">Transmembrane helix</keyword>
<proteinExistence type="predicted"/>
<reference evidence="2 3" key="1">
    <citation type="submission" date="2023-06" db="EMBL/GenBank/DDBJ databases">
        <title>Identification and characterization of horizontal gene transfer across gut microbiota members of farm animals based on homology search.</title>
        <authorList>
            <person name="Schwarzerova J."/>
            <person name="Nykrynova M."/>
            <person name="Jureckova K."/>
            <person name="Cejkova D."/>
            <person name="Rychlik I."/>
        </authorList>
    </citation>
    <scope>NUCLEOTIDE SEQUENCE [LARGE SCALE GENOMIC DNA]</scope>
    <source>
        <strain evidence="2 3">105_WCHN</strain>
    </source>
</reference>
<accession>A0ABT7VKC5</accession>
<keyword evidence="3" id="KW-1185">Reference proteome</keyword>
<evidence type="ECO:0000313" key="2">
    <source>
        <dbReference type="EMBL" id="MDM8333194.1"/>
    </source>
</evidence>
<gene>
    <name evidence="2" type="ORF">QUW46_01150</name>
</gene>
<comment type="caution">
    <text evidence="2">The sequence shown here is derived from an EMBL/GenBank/DDBJ whole genome shotgun (WGS) entry which is preliminary data.</text>
</comment>
<dbReference type="RefSeq" id="WP_289558829.1">
    <property type="nucleotide sequence ID" value="NZ_JAUDEO010000004.1"/>
</dbReference>
<keyword evidence="1" id="KW-0472">Membrane</keyword>
<feature type="transmembrane region" description="Helical" evidence="1">
    <location>
        <begin position="110"/>
        <end position="132"/>
    </location>
</feature>
<feature type="transmembrane region" description="Helical" evidence="1">
    <location>
        <begin position="86"/>
        <end position="104"/>
    </location>
</feature>
<organism evidence="2 3">
    <name type="scientific">Limosilactobacillus panis</name>
    <dbReference type="NCBI Taxonomy" id="47493"/>
    <lineage>
        <taxon>Bacteria</taxon>
        <taxon>Bacillati</taxon>
        <taxon>Bacillota</taxon>
        <taxon>Bacilli</taxon>
        <taxon>Lactobacillales</taxon>
        <taxon>Lactobacillaceae</taxon>
        <taxon>Limosilactobacillus</taxon>
    </lineage>
</organism>
<feature type="transmembrane region" description="Helical" evidence="1">
    <location>
        <begin position="139"/>
        <end position="163"/>
    </location>
</feature>
<dbReference type="EMBL" id="JAUDEO010000004">
    <property type="protein sequence ID" value="MDM8333194.1"/>
    <property type="molecule type" value="Genomic_DNA"/>
</dbReference>
<reference evidence="2 3" key="3">
    <citation type="submission" date="2023-06" db="EMBL/GenBank/DDBJ databases">
        <authorList>
            <person name="Zeman M."/>
            <person name="Kubasova T."/>
            <person name="Jahodarova E."/>
            <person name="Nykrynova M."/>
            <person name="Rychlik I."/>
        </authorList>
    </citation>
    <scope>NUCLEOTIDE SEQUENCE [LARGE SCALE GENOMIC DNA]</scope>
    <source>
        <strain evidence="2 3">105_WCHN</strain>
    </source>
</reference>
<dbReference type="Proteomes" id="UP001529423">
    <property type="component" value="Unassembled WGS sequence"/>
</dbReference>